<keyword evidence="13" id="KW-0472">Membrane</keyword>
<dbReference type="EC" id="2.7.1.182" evidence="15"/>
<feature type="compositionally biased region" description="Low complexity" evidence="18">
    <location>
        <begin position="416"/>
        <end position="445"/>
    </location>
</feature>
<evidence type="ECO:0000256" key="14">
    <source>
        <dbReference type="ARBA" id="ARBA00024015"/>
    </source>
</evidence>
<dbReference type="GO" id="GO:0008270">
    <property type="term" value="F:zinc ion binding"/>
    <property type="evidence" value="ECO:0007669"/>
    <property type="project" value="UniProtKB-KW"/>
</dbReference>
<evidence type="ECO:0000256" key="5">
    <source>
        <dbReference type="ARBA" id="ARBA00022679"/>
    </source>
</evidence>
<dbReference type="PANTHER" id="PTHR32523:SF8">
    <property type="entry name" value="DOLICHOL KINASE"/>
    <property type="match status" value="1"/>
</dbReference>
<accession>A0A2K3CYC0</accession>
<comment type="pathway">
    <text evidence="14">Cofactor biosynthesis; tocopherol biosynthesis.</text>
</comment>
<feature type="region of interest" description="Disordered" evidence="18">
    <location>
        <begin position="1394"/>
        <end position="1426"/>
    </location>
</feature>
<keyword evidence="9" id="KW-0418">Kinase</keyword>
<dbReference type="ExpressionAtlas" id="A0A2K3CYC0">
    <property type="expression patterns" value="baseline and differential"/>
</dbReference>
<dbReference type="GO" id="GO:0010276">
    <property type="term" value="F:phytol kinase activity"/>
    <property type="evidence" value="ECO:0007669"/>
    <property type="project" value="UniProtKB-EC"/>
</dbReference>
<dbReference type="RefSeq" id="XP_042916960.1">
    <property type="nucleotide sequence ID" value="XM_043070287.1"/>
</dbReference>
<evidence type="ECO:0000313" key="21">
    <source>
        <dbReference type="Proteomes" id="UP000006906"/>
    </source>
</evidence>
<evidence type="ECO:0000256" key="4">
    <source>
        <dbReference type="ARBA" id="ARBA00022640"/>
    </source>
</evidence>
<keyword evidence="3" id="KW-0150">Chloroplast</keyword>
<feature type="compositionally biased region" description="Low complexity" evidence="18">
    <location>
        <begin position="648"/>
        <end position="661"/>
    </location>
</feature>
<comment type="similarity">
    <text evidence="2">Belongs to the polyprenol kinase family.</text>
</comment>
<gene>
    <name evidence="20" type="ORF">CHLRE_14g626550v5</name>
</gene>
<comment type="catalytic activity">
    <reaction evidence="16">
        <text>phytol + CTP = phytyl phosphate + CDP + H(+)</text>
        <dbReference type="Rhea" id="RHEA:38055"/>
        <dbReference type="ChEBI" id="CHEBI:15378"/>
        <dbReference type="ChEBI" id="CHEBI:17327"/>
        <dbReference type="ChEBI" id="CHEBI:37563"/>
        <dbReference type="ChEBI" id="CHEBI:58069"/>
        <dbReference type="ChEBI" id="CHEBI:75483"/>
        <dbReference type="EC" id="2.7.1.182"/>
    </reaction>
</comment>
<dbReference type="GeneID" id="66056285"/>
<evidence type="ECO:0000259" key="19">
    <source>
        <dbReference type="PROSITE" id="PS50865"/>
    </source>
</evidence>
<feature type="region of interest" description="Disordered" evidence="18">
    <location>
        <begin position="321"/>
        <end position="357"/>
    </location>
</feature>
<dbReference type="PANTHER" id="PTHR32523">
    <property type="entry name" value="PHYTOL KINASE 1, CHLOROPLASTIC"/>
    <property type="match status" value="1"/>
</dbReference>
<keyword evidence="4" id="KW-0934">Plastid</keyword>
<protein>
    <recommendedName>
        <fullName evidence="15">phytol kinase</fullName>
        <ecNumber evidence="15">2.7.1.182</ecNumber>
    </recommendedName>
</protein>
<dbReference type="Proteomes" id="UP000006906">
    <property type="component" value="Chromosome 14"/>
</dbReference>
<dbReference type="InterPro" id="IPR002893">
    <property type="entry name" value="Znf_MYND"/>
</dbReference>
<dbReference type="OrthoDB" id="562071at2759"/>
<keyword evidence="6" id="KW-0812">Transmembrane</keyword>
<dbReference type="KEGG" id="cre:CHLRE_14g626550v5"/>
<dbReference type="EMBL" id="CM008975">
    <property type="protein sequence ID" value="PNW73288.1"/>
    <property type="molecule type" value="Genomic_DNA"/>
</dbReference>
<dbReference type="PaxDb" id="3055-EDP03722"/>
<feature type="region of interest" description="Disordered" evidence="18">
    <location>
        <begin position="1287"/>
        <end position="1315"/>
    </location>
</feature>
<evidence type="ECO:0000256" key="9">
    <source>
        <dbReference type="ARBA" id="ARBA00022777"/>
    </source>
</evidence>
<sequence length="1502" mass="153392">MSQLQDFKAALDGIAAGGWNKRQDNIAVDIRKLLKGATVAEIEAQCPGFWSSALAAHAQASRALAACLDVPQFCDLCDVFQVARLEHLKGVPASDPALSCLALALLRGDTFSVYAQGLSRVRAFVTAATDAASGELGGLQCADEGPRSGPSTASAGAAAASRIDATAPNSASDGAQRSLAYLTMKLQLLVLASHRLVDAAVMLLGICARLNHVEAVRHEALEALARSSMLEHVAAALLSLDQALATQMAVLRSAAGASVAAGGHAAAAAAGLAAPAAAAVVAGLSLDALNACRGLKGFMQETYRMLYVSLDMHSMRCDWPPPESPHWSQQPRLLQPLPAGAGDAPEPAPPPATAPATASLAQRAVLAPAGTTQRRRQQLLMRIFSAPSFQLLALLHLDVPLAWERGLGKRPGDEAQLQGEQQRSQQSFIGAAAAHPGSAAATGSPDHSERGACSCGVPWLRGGALPAWGPAAELDFTDAASSVEGICFILEAAATVVALSAAASAAVGPHSRAATDSDAGAAAGAAGGTASQLPPPLPLVNWYDALQAGLRAARPAVLAYVADAAGSPQRMLSVRRQWWAGMDAAVRLFVLLRRRQAAARLPALWQQLVAMLPALPMSSYQRQSFRPDTFHCLADVLASPALAAAPGPQVQRRQQQLQQQLPPSPSTSGSAAEDGSSTRGTGGGCSYSLRCALDAGLLPALEQLLRRAVAGLPAVQQPPPVDATARVCAQEQAQAACVVLGLLLCESGVWSEVLAHGSAAEVVPLVATLSRVAAVVTDAAAAAAQTTKDVGALRSKPEQRLALSVCLNLAALLEQQQAQAAAGGPSRLLLQSQFDVHSDGLALSRWVCRNLGGDRDRGAAAVAGAAAGPEPAGAAGAAGPACASTAAVPSPPHPQRLLLADWAALQWLPVLLRASAVDLMASGMFDTALPEPLDTGRSGALLVSRLARSLVQLCRHYLAAVWRFSRGERVMGGHPYPSSMHVAEQDIEVRAIRKAEVEVACRPLEQKVAQLRERSRRVQVEAEAQLARINPRAAAEMAATRSLVVENEALRAETDALQEQLARARATAAQACARGGVPDYGDGLVWHLALGDPGNALGVVGLEAATLCATQHFVAAVQRLKSAAAVGGVLAAAAAVAGGAAAEAAAATAEAEAAGSAAAVAAGGTADEAGGGGGASGVMHERAARRGGDTEATADAAALASAVMDLAEVAAVRVWFQRTVIDREDQDVDLHVNLGIAVGISGDKLLKWLQRFGLRRRPRLEAVLWAPYRKEQEAAGAAATATATATATAAGGSASPGAKAQQRRGGRQSAATAADEQARLARQAARETAVLALLDELADRYGLADLLPDPALNDTDPACALVRDPAMLGQRLLRGSAPVRADTAGAAAEAGAAAGASGSEGGAGVSTSSTTSSGGDGGGDKPSAPTVPGHVSGVGLCCNPACRNLDGPSALLPPGAGKVCARCKAVRYCCGACQLEHWRQRGGHSEDCAGMKAKQQAASAGK</sequence>
<organism evidence="20 21">
    <name type="scientific">Chlamydomonas reinhardtii</name>
    <name type="common">Chlamydomonas smithii</name>
    <dbReference type="NCBI Taxonomy" id="3055"/>
    <lineage>
        <taxon>Eukaryota</taxon>
        <taxon>Viridiplantae</taxon>
        <taxon>Chlorophyta</taxon>
        <taxon>core chlorophytes</taxon>
        <taxon>Chlorophyceae</taxon>
        <taxon>CS clade</taxon>
        <taxon>Chlamydomonadales</taxon>
        <taxon>Chlamydomonadaceae</taxon>
        <taxon>Chlamydomonas</taxon>
    </lineage>
</organism>
<evidence type="ECO:0000256" key="6">
    <source>
        <dbReference type="ARBA" id="ARBA00022692"/>
    </source>
</evidence>
<dbReference type="PROSITE" id="PS50865">
    <property type="entry name" value="ZF_MYND_2"/>
    <property type="match status" value="1"/>
</dbReference>
<evidence type="ECO:0000256" key="18">
    <source>
        <dbReference type="SAM" id="MobiDB-lite"/>
    </source>
</evidence>
<dbReference type="Pfam" id="PF01753">
    <property type="entry name" value="zf-MYND"/>
    <property type="match status" value="1"/>
</dbReference>
<evidence type="ECO:0000256" key="3">
    <source>
        <dbReference type="ARBA" id="ARBA00022528"/>
    </source>
</evidence>
<evidence type="ECO:0000256" key="2">
    <source>
        <dbReference type="ARBA" id="ARBA00010794"/>
    </source>
</evidence>
<reference evidence="20 21" key="1">
    <citation type="journal article" date="2007" name="Science">
        <title>The Chlamydomonas genome reveals the evolution of key animal and plant functions.</title>
        <authorList>
            <person name="Merchant S.S."/>
            <person name="Prochnik S.E."/>
            <person name="Vallon O."/>
            <person name="Harris E.H."/>
            <person name="Karpowicz S.J."/>
            <person name="Witman G.B."/>
            <person name="Terry A."/>
            <person name="Salamov A."/>
            <person name="Fritz-Laylin L.K."/>
            <person name="Marechal-Drouard L."/>
            <person name="Marshall W.F."/>
            <person name="Qu L.H."/>
            <person name="Nelson D.R."/>
            <person name="Sanderfoot A.A."/>
            <person name="Spalding M.H."/>
            <person name="Kapitonov V.V."/>
            <person name="Ren Q."/>
            <person name="Ferris P."/>
            <person name="Lindquist E."/>
            <person name="Shapiro H."/>
            <person name="Lucas S.M."/>
            <person name="Grimwood J."/>
            <person name="Schmutz J."/>
            <person name="Cardol P."/>
            <person name="Cerutti H."/>
            <person name="Chanfreau G."/>
            <person name="Chen C.L."/>
            <person name="Cognat V."/>
            <person name="Croft M.T."/>
            <person name="Dent R."/>
            <person name="Dutcher S."/>
            <person name="Fernandez E."/>
            <person name="Fukuzawa H."/>
            <person name="Gonzalez-Ballester D."/>
            <person name="Gonzalez-Halphen D."/>
            <person name="Hallmann A."/>
            <person name="Hanikenne M."/>
            <person name="Hippler M."/>
            <person name="Inwood W."/>
            <person name="Jabbari K."/>
            <person name="Kalanon M."/>
            <person name="Kuras R."/>
            <person name="Lefebvre P.A."/>
            <person name="Lemaire S.D."/>
            <person name="Lobanov A.V."/>
            <person name="Lohr M."/>
            <person name="Manuell A."/>
            <person name="Meier I."/>
            <person name="Mets L."/>
            <person name="Mittag M."/>
            <person name="Mittelmeier T."/>
            <person name="Moroney J.V."/>
            <person name="Moseley J."/>
            <person name="Napoli C."/>
            <person name="Nedelcu A.M."/>
            <person name="Niyogi K."/>
            <person name="Novoselov S.V."/>
            <person name="Paulsen I.T."/>
            <person name="Pazour G."/>
            <person name="Purton S."/>
            <person name="Ral J.P."/>
            <person name="Riano-Pachon D.M."/>
            <person name="Riekhof W."/>
            <person name="Rymarquis L."/>
            <person name="Schroda M."/>
            <person name="Stern D."/>
            <person name="Umen J."/>
            <person name="Willows R."/>
            <person name="Wilson N."/>
            <person name="Zimmer S.L."/>
            <person name="Allmer J."/>
            <person name="Balk J."/>
            <person name="Bisova K."/>
            <person name="Chen C.J."/>
            <person name="Elias M."/>
            <person name="Gendler K."/>
            <person name="Hauser C."/>
            <person name="Lamb M.R."/>
            <person name="Ledford H."/>
            <person name="Long J.C."/>
            <person name="Minagawa J."/>
            <person name="Page M.D."/>
            <person name="Pan J."/>
            <person name="Pootakham W."/>
            <person name="Roje S."/>
            <person name="Rose A."/>
            <person name="Stahlberg E."/>
            <person name="Terauchi A.M."/>
            <person name="Yang P."/>
            <person name="Ball S."/>
            <person name="Bowler C."/>
            <person name="Dieckmann C.L."/>
            <person name="Gladyshev V.N."/>
            <person name="Green P."/>
            <person name="Jorgensen R."/>
            <person name="Mayfield S."/>
            <person name="Mueller-Roeber B."/>
            <person name="Rajamani S."/>
            <person name="Sayre R.T."/>
            <person name="Brokstein P."/>
            <person name="Dubchak I."/>
            <person name="Goodstein D."/>
            <person name="Hornick L."/>
            <person name="Huang Y.W."/>
            <person name="Jhaveri J."/>
            <person name="Luo Y."/>
            <person name="Martinez D."/>
            <person name="Ngau W.C."/>
            <person name="Otillar B."/>
            <person name="Poliakov A."/>
            <person name="Porter A."/>
            <person name="Szajkowski L."/>
            <person name="Werner G."/>
            <person name="Zhou K."/>
            <person name="Grigoriev I.V."/>
            <person name="Rokhsar D.S."/>
            <person name="Grossman A.R."/>
        </authorList>
    </citation>
    <scope>NUCLEOTIDE SEQUENCE [LARGE SCALE GENOMIC DNA]</scope>
    <source>
        <strain evidence="21">CC-503</strain>
    </source>
</reference>
<keyword evidence="21" id="KW-1185">Reference proteome</keyword>
<feature type="compositionally biased region" description="Low complexity" evidence="18">
    <location>
        <begin position="336"/>
        <end position="345"/>
    </location>
</feature>
<dbReference type="Gene3D" id="6.10.140.2220">
    <property type="match status" value="1"/>
</dbReference>
<dbReference type="SUPFAM" id="SSF144232">
    <property type="entry name" value="HIT/MYND zinc finger-like"/>
    <property type="match status" value="1"/>
</dbReference>
<feature type="domain" description="MYND-type" evidence="19">
    <location>
        <begin position="1442"/>
        <end position="1488"/>
    </location>
</feature>
<keyword evidence="12" id="KW-1133">Transmembrane helix</keyword>
<keyword evidence="7" id="KW-0479">Metal-binding</keyword>
<feature type="region of interest" description="Disordered" evidence="18">
    <location>
        <begin position="410"/>
        <end position="449"/>
    </location>
</feature>
<keyword evidence="11" id="KW-0809">Transit peptide</keyword>
<proteinExistence type="inferred from homology"/>
<keyword evidence="8 17" id="KW-0863">Zinc-finger</keyword>
<evidence type="ECO:0000256" key="7">
    <source>
        <dbReference type="ARBA" id="ARBA00022723"/>
    </source>
</evidence>
<keyword evidence="10" id="KW-0862">Zinc</keyword>
<dbReference type="InterPro" id="IPR039606">
    <property type="entry name" value="Phytol/farnesol_kinase"/>
</dbReference>
<evidence type="ECO:0000256" key="15">
    <source>
        <dbReference type="ARBA" id="ARBA00039024"/>
    </source>
</evidence>
<evidence type="ECO:0000256" key="12">
    <source>
        <dbReference type="ARBA" id="ARBA00022989"/>
    </source>
</evidence>
<name>A0A2K3CYC0_CHLRE</name>
<evidence type="ECO:0000256" key="11">
    <source>
        <dbReference type="ARBA" id="ARBA00022946"/>
    </source>
</evidence>
<dbReference type="GO" id="GO:0009507">
    <property type="term" value="C:chloroplast"/>
    <property type="evidence" value="ECO:0007669"/>
    <property type="project" value="UniProtKB-SubCell"/>
</dbReference>
<evidence type="ECO:0000256" key="17">
    <source>
        <dbReference type="PROSITE-ProRule" id="PRU00134"/>
    </source>
</evidence>
<keyword evidence="5" id="KW-0808">Transferase</keyword>
<dbReference type="GO" id="GO:0016020">
    <property type="term" value="C:membrane"/>
    <property type="evidence" value="ECO:0007669"/>
    <property type="project" value="UniProtKB-SubCell"/>
</dbReference>
<evidence type="ECO:0000256" key="8">
    <source>
        <dbReference type="ARBA" id="ARBA00022771"/>
    </source>
</evidence>
<evidence type="ECO:0000256" key="10">
    <source>
        <dbReference type="ARBA" id="ARBA00022833"/>
    </source>
</evidence>
<feature type="region of interest" description="Disordered" evidence="18">
    <location>
        <begin position="648"/>
        <end position="682"/>
    </location>
</feature>
<evidence type="ECO:0000313" key="20">
    <source>
        <dbReference type="EMBL" id="PNW73288.1"/>
    </source>
</evidence>
<dbReference type="Gramene" id="PNW73288">
    <property type="protein sequence ID" value="PNW73288"/>
    <property type="gene ID" value="CHLRE_14g626550v5"/>
</dbReference>
<comment type="subcellular location">
    <subcellularLocation>
        <location evidence="1">Plastid</location>
        <location evidence="1">Chloroplast membrane</location>
        <topology evidence="1">Multi-pass membrane protein</topology>
    </subcellularLocation>
</comment>
<evidence type="ECO:0000256" key="13">
    <source>
        <dbReference type="ARBA" id="ARBA00023136"/>
    </source>
</evidence>
<dbReference type="GO" id="GO:0016301">
    <property type="term" value="F:kinase activity"/>
    <property type="evidence" value="ECO:0000318"/>
    <property type="project" value="GO_Central"/>
</dbReference>
<evidence type="ECO:0000256" key="1">
    <source>
        <dbReference type="ARBA" id="ARBA00004508"/>
    </source>
</evidence>
<feature type="compositionally biased region" description="Low complexity" evidence="18">
    <location>
        <begin position="1287"/>
        <end position="1300"/>
    </location>
</feature>
<evidence type="ECO:0000256" key="16">
    <source>
        <dbReference type="ARBA" id="ARBA00048889"/>
    </source>
</evidence>
<dbReference type="InParanoid" id="A0A2K3CYC0"/>